<protein>
    <submittedName>
        <fullName evidence="2">Uncharacterized protein</fullName>
    </submittedName>
</protein>
<feature type="signal peptide" evidence="1">
    <location>
        <begin position="1"/>
        <end position="20"/>
    </location>
</feature>
<keyword evidence="3" id="KW-1185">Reference proteome</keyword>
<sequence>MFQLSLTGKPFLLLNPLILALVILSICKSLDEIEMSTLLLIDGLLYINSQDIQDNSGIKLLPAAVVQPNNNKAKKTMRQVIVIGVNSKGAQSLTFATADSTANYSCRNRLAKAARPSLTFYARGCDPLQNVG</sequence>
<dbReference type="Proteomes" id="UP000009138">
    <property type="component" value="Unassembled WGS sequence"/>
</dbReference>
<dbReference type="GeneID" id="93615937"/>
<accession>I1C731</accession>
<dbReference type="RefSeq" id="XP_067519657.1">
    <property type="nucleotide sequence ID" value="XM_067663556.1"/>
</dbReference>
<dbReference type="EMBL" id="CH476737">
    <property type="protein sequence ID" value="EIE84261.1"/>
    <property type="molecule type" value="Genomic_DNA"/>
</dbReference>
<name>I1C731_RHIO9</name>
<dbReference type="VEuPathDB" id="FungiDB:RO3G_08971"/>
<gene>
    <name evidence="2" type="ORF">RO3G_08971</name>
</gene>
<dbReference type="InParanoid" id="I1C731"/>
<reference evidence="2 3" key="1">
    <citation type="journal article" date="2009" name="PLoS Genet.">
        <title>Genomic analysis of the basal lineage fungus Rhizopus oryzae reveals a whole-genome duplication.</title>
        <authorList>
            <person name="Ma L.-J."/>
            <person name="Ibrahim A.S."/>
            <person name="Skory C."/>
            <person name="Grabherr M.G."/>
            <person name="Burger G."/>
            <person name="Butler M."/>
            <person name="Elias M."/>
            <person name="Idnurm A."/>
            <person name="Lang B.F."/>
            <person name="Sone T."/>
            <person name="Abe A."/>
            <person name="Calvo S.E."/>
            <person name="Corrochano L.M."/>
            <person name="Engels R."/>
            <person name="Fu J."/>
            <person name="Hansberg W."/>
            <person name="Kim J.-M."/>
            <person name="Kodira C.D."/>
            <person name="Koehrsen M.J."/>
            <person name="Liu B."/>
            <person name="Miranda-Saavedra D."/>
            <person name="O'Leary S."/>
            <person name="Ortiz-Castellanos L."/>
            <person name="Poulter R."/>
            <person name="Rodriguez-Romero J."/>
            <person name="Ruiz-Herrera J."/>
            <person name="Shen Y.-Q."/>
            <person name="Zeng Q."/>
            <person name="Galagan J."/>
            <person name="Birren B.W."/>
            <person name="Cuomo C.A."/>
            <person name="Wickes B.L."/>
        </authorList>
    </citation>
    <scope>NUCLEOTIDE SEQUENCE [LARGE SCALE GENOMIC DNA]</scope>
    <source>
        <strain evidence="3">RA 99-880 / ATCC MYA-4621 / FGSC 9543 / NRRL 43880</strain>
    </source>
</reference>
<proteinExistence type="predicted"/>
<evidence type="ECO:0000313" key="3">
    <source>
        <dbReference type="Proteomes" id="UP000009138"/>
    </source>
</evidence>
<organism evidence="2 3">
    <name type="scientific">Rhizopus delemar (strain RA 99-880 / ATCC MYA-4621 / FGSC 9543 / NRRL 43880)</name>
    <name type="common">Mucormycosis agent</name>
    <name type="synonym">Rhizopus arrhizus var. delemar</name>
    <dbReference type="NCBI Taxonomy" id="246409"/>
    <lineage>
        <taxon>Eukaryota</taxon>
        <taxon>Fungi</taxon>
        <taxon>Fungi incertae sedis</taxon>
        <taxon>Mucoromycota</taxon>
        <taxon>Mucoromycotina</taxon>
        <taxon>Mucoromycetes</taxon>
        <taxon>Mucorales</taxon>
        <taxon>Mucorineae</taxon>
        <taxon>Rhizopodaceae</taxon>
        <taxon>Rhizopus</taxon>
    </lineage>
</organism>
<dbReference type="AlphaFoldDB" id="I1C731"/>
<feature type="chain" id="PRO_5003637884" evidence="1">
    <location>
        <begin position="21"/>
        <end position="132"/>
    </location>
</feature>
<keyword evidence="1" id="KW-0732">Signal</keyword>
<evidence type="ECO:0000313" key="2">
    <source>
        <dbReference type="EMBL" id="EIE84261.1"/>
    </source>
</evidence>
<evidence type="ECO:0000256" key="1">
    <source>
        <dbReference type="SAM" id="SignalP"/>
    </source>
</evidence>